<dbReference type="InterPro" id="IPR022398">
    <property type="entry name" value="Peptidase_S8_His-AS"/>
</dbReference>
<dbReference type="PROSITE" id="PS00136">
    <property type="entry name" value="SUBTILASE_ASP"/>
    <property type="match status" value="1"/>
</dbReference>
<evidence type="ECO:0000256" key="4">
    <source>
        <dbReference type="ARBA" id="ARBA00022801"/>
    </source>
</evidence>
<dbReference type="InterPro" id="IPR050131">
    <property type="entry name" value="Peptidase_S8_subtilisin-like"/>
</dbReference>
<dbReference type="GO" id="GO:0016020">
    <property type="term" value="C:membrane"/>
    <property type="evidence" value="ECO:0007669"/>
    <property type="project" value="InterPro"/>
</dbReference>
<dbReference type="PROSITE" id="PS51892">
    <property type="entry name" value="SUBTILASE"/>
    <property type="match status" value="1"/>
</dbReference>
<evidence type="ECO:0000259" key="10">
    <source>
        <dbReference type="Pfam" id="PF00082"/>
    </source>
</evidence>
<reference evidence="12 13" key="1">
    <citation type="submission" date="2014-02" db="EMBL/GenBank/DDBJ databases">
        <title>Transposable element dynamics among asymbiotic and ectomycorrhizal Amanita fungi.</title>
        <authorList>
            <consortium name="DOE Joint Genome Institute"/>
            <person name="Hess J."/>
            <person name="Skrede I."/>
            <person name="Wolfe B."/>
            <person name="LaButti K."/>
            <person name="Ohm R.A."/>
            <person name="Grigoriev I.V."/>
            <person name="Pringle A."/>
        </authorList>
    </citation>
    <scope>NUCLEOTIDE SEQUENCE [LARGE SCALE GENOMIC DNA]</scope>
    <source>
        <strain evidence="12 13">SKay4041</strain>
    </source>
</reference>
<evidence type="ECO:0000313" key="13">
    <source>
        <dbReference type="Proteomes" id="UP000242287"/>
    </source>
</evidence>
<dbReference type="PANTHER" id="PTHR43806:SF66">
    <property type="entry name" value="SERIN ENDOPEPTIDASE"/>
    <property type="match status" value="1"/>
</dbReference>
<dbReference type="InterPro" id="IPR023827">
    <property type="entry name" value="Peptidase_S8_Asp-AS"/>
</dbReference>
<evidence type="ECO:0000256" key="1">
    <source>
        <dbReference type="ARBA" id="ARBA00011073"/>
    </source>
</evidence>
<dbReference type="InterPro" id="IPR000209">
    <property type="entry name" value="Peptidase_S8/S53_dom"/>
</dbReference>
<feature type="active site" description="Charge relay system" evidence="6 7">
    <location>
        <position position="536"/>
    </location>
</feature>
<dbReference type="AlphaFoldDB" id="A0A2A9NFH2"/>
<dbReference type="OrthoDB" id="206201at2759"/>
<organism evidence="12 13">
    <name type="scientific">Amanita thiersii Skay4041</name>
    <dbReference type="NCBI Taxonomy" id="703135"/>
    <lineage>
        <taxon>Eukaryota</taxon>
        <taxon>Fungi</taxon>
        <taxon>Dikarya</taxon>
        <taxon>Basidiomycota</taxon>
        <taxon>Agaricomycotina</taxon>
        <taxon>Agaricomycetes</taxon>
        <taxon>Agaricomycetidae</taxon>
        <taxon>Agaricales</taxon>
        <taxon>Pluteineae</taxon>
        <taxon>Amanitaceae</taxon>
        <taxon>Amanita</taxon>
    </lineage>
</organism>
<gene>
    <name evidence="12" type="ORF">AMATHDRAFT_7712</name>
</gene>
<feature type="signal peptide" evidence="9">
    <location>
        <begin position="1"/>
        <end position="20"/>
    </location>
</feature>
<keyword evidence="4 7" id="KW-0378">Hydrolase</keyword>
<dbReference type="InterPro" id="IPR023828">
    <property type="entry name" value="Peptidase_S8_Ser-AS"/>
</dbReference>
<comment type="similarity">
    <text evidence="1 7 8">Belongs to the peptidase S8 family.</text>
</comment>
<evidence type="ECO:0000259" key="11">
    <source>
        <dbReference type="Pfam" id="PF06280"/>
    </source>
</evidence>
<dbReference type="Proteomes" id="UP000242287">
    <property type="component" value="Unassembled WGS sequence"/>
</dbReference>
<dbReference type="EMBL" id="KZ302183">
    <property type="protein sequence ID" value="PFH46516.1"/>
    <property type="molecule type" value="Genomic_DNA"/>
</dbReference>
<dbReference type="InterPro" id="IPR015500">
    <property type="entry name" value="Peptidase_S8_subtilisin-rel"/>
</dbReference>
<feature type="domain" description="C5a peptidase/Subtilisin-like protease SBT2-like Fn3-like" evidence="11">
    <location>
        <begin position="616"/>
        <end position="727"/>
    </location>
</feature>
<dbReference type="InterPro" id="IPR036852">
    <property type="entry name" value="Peptidase_S8/S53_dom_sf"/>
</dbReference>
<feature type="active site" description="Charge relay system" evidence="6 7">
    <location>
        <position position="169"/>
    </location>
</feature>
<feature type="domain" description="Peptidase S8/S53" evidence="10">
    <location>
        <begin position="160"/>
        <end position="585"/>
    </location>
</feature>
<name>A0A2A9NFH2_9AGAR</name>
<dbReference type="SUPFAM" id="SSF52743">
    <property type="entry name" value="Subtilisin-like"/>
    <property type="match status" value="1"/>
</dbReference>
<dbReference type="InterPro" id="IPR034187">
    <property type="entry name" value="Peptidases_S8_5"/>
</dbReference>
<dbReference type="Pfam" id="PF00082">
    <property type="entry name" value="Peptidase_S8"/>
    <property type="match status" value="1"/>
</dbReference>
<protein>
    <recommendedName>
        <fullName evidence="14">Peptidase S8/S53 domain-containing protein</fullName>
    </recommendedName>
</protein>
<dbReference type="PROSITE" id="PS00138">
    <property type="entry name" value="SUBTILASE_SER"/>
    <property type="match status" value="1"/>
</dbReference>
<dbReference type="GO" id="GO:0005615">
    <property type="term" value="C:extracellular space"/>
    <property type="evidence" value="ECO:0007669"/>
    <property type="project" value="TreeGrafter"/>
</dbReference>
<dbReference type="InterPro" id="IPR010435">
    <property type="entry name" value="C5a/SBT2-like_Fn3"/>
</dbReference>
<dbReference type="GO" id="GO:0006508">
    <property type="term" value="P:proteolysis"/>
    <property type="evidence" value="ECO:0007669"/>
    <property type="project" value="UniProtKB-KW"/>
</dbReference>
<dbReference type="PANTHER" id="PTHR43806">
    <property type="entry name" value="PEPTIDASE S8"/>
    <property type="match status" value="1"/>
</dbReference>
<evidence type="ECO:0000256" key="7">
    <source>
        <dbReference type="PROSITE-ProRule" id="PRU01240"/>
    </source>
</evidence>
<evidence type="ECO:0000256" key="2">
    <source>
        <dbReference type="ARBA" id="ARBA00022670"/>
    </source>
</evidence>
<evidence type="ECO:0000256" key="5">
    <source>
        <dbReference type="ARBA" id="ARBA00022825"/>
    </source>
</evidence>
<evidence type="ECO:0000256" key="6">
    <source>
        <dbReference type="PIRSR" id="PIRSR615500-1"/>
    </source>
</evidence>
<dbReference type="PROSITE" id="PS00137">
    <property type="entry name" value="SUBTILASE_HIS"/>
    <property type="match status" value="1"/>
</dbReference>
<proteinExistence type="inferred from homology"/>
<dbReference type="STRING" id="703135.A0A2A9NFH2"/>
<evidence type="ECO:0000256" key="9">
    <source>
        <dbReference type="SAM" id="SignalP"/>
    </source>
</evidence>
<evidence type="ECO:0000313" key="12">
    <source>
        <dbReference type="EMBL" id="PFH46516.1"/>
    </source>
</evidence>
<accession>A0A2A9NFH2</accession>
<dbReference type="CDD" id="cd07489">
    <property type="entry name" value="Peptidases_S8_5"/>
    <property type="match status" value="1"/>
</dbReference>
<dbReference type="Gene3D" id="3.40.50.200">
    <property type="entry name" value="Peptidase S8/S53 domain"/>
    <property type="match status" value="2"/>
</dbReference>
<dbReference type="GO" id="GO:0004252">
    <property type="term" value="F:serine-type endopeptidase activity"/>
    <property type="evidence" value="ECO:0007669"/>
    <property type="project" value="UniProtKB-UniRule"/>
</dbReference>
<feature type="active site" description="Charge relay system" evidence="6 7">
    <location>
        <position position="219"/>
    </location>
</feature>
<sequence>MIQPLQLFVPWLICASLAVADITSWSKINFTANSLFVPNRFLVELADTSRVPEEHGEKRRPHDIVYEALKKRNVELNIDREFHAEGIFSGFAITVRDSQDLQAIADVSNVAAIRPVVMLERPKCVTKGSSLISSPNSHTGALSTHVMTGVNKLHAEDITGNRIKIGIIDSGIDYNHPLLGEGFGPGYKVSSGWDFVGDDYDGSNTPAEGPDPYDKCCGHGTHVAGIIGANPGGEFNIKGVAYNASLSAYRISSCQGYLTDDLIVAALERGAKEGQDILTISLGVTGPASGWAESTSAVVASRIAAKGTIVIAGIGNDGDIGSWYSSSPADGMNVISVAAVDNTVIPSGFAIIRGVKHDPIPCSPFLTLSDDKSLPIFATSIDTTIMDDACNPLPDDTPDLSAYLVVVRTGTCTHERKLENIANKGGNVILIYGDRHSVQDFDMGSYKASFIDTIDGEFLFQLVQQFATGSVATVTFSKTSGISDFPFPNGGLISSFSSYGPSNDLFFKPAIAAPGSYILSTLPMNLGGYGVMTGTSFSTPFIAGSAALLLQAKGKSHLKDVAIDVRTLLETTGRPLRSSHSDKAPLQTVSKQGAGLINVYNAVRYQTVVTPGELLLNDTAHLKGVHTITIRNTAREPQTYNVSHVPAGTADTINPRRKLSNDGPVPLTPHSASIILSEETFTLPAGAIKTVVATISPPMGVDHDTFPVYSGFIMIKSDTESLHVTYMGLAASLKNKHVVDDGKTLGLPLPALLDMNHHIQEYETEYTFIDRDIPTLLFRLAFGTPKLRIDLVDPKIDYTPTLNPKSVSGRIPHQSGDSFIKVPIVGSIFEMKWASRNHGIIGAKGFSYLVPLQEAKFLNKTPIPNGDYRFLLSALRVTGDPSRDEDIETWLSPVIGVNVLKDKQT</sequence>
<evidence type="ECO:0008006" key="14">
    <source>
        <dbReference type="Google" id="ProtNLM"/>
    </source>
</evidence>
<feature type="chain" id="PRO_5011976016" description="Peptidase S8/S53 domain-containing protein" evidence="9">
    <location>
        <begin position="21"/>
        <end position="905"/>
    </location>
</feature>
<dbReference type="Pfam" id="PF06280">
    <property type="entry name" value="fn3_5"/>
    <property type="match status" value="1"/>
</dbReference>
<keyword evidence="2 7" id="KW-0645">Protease</keyword>
<keyword evidence="13" id="KW-1185">Reference proteome</keyword>
<keyword evidence="5 7" id="KW-0720">Serine protease</keyword>
<keyword evidence="3 9" id="KW-0732">Signal</keyword>
<dbReference type="PRINTS" id="PR00723">
    <property type="entry name" value="SUBTILISIN"/>
</dbReference>
<evidence type="ECO:0000256" key="3">
    <source>
        <dbReference type="ARBA" id="ARBA00022729"/>
    </source>
</evidence>
<evidence type="ECO:0000256" key="8">
    <source>
        <dbReference type="RuleBase" id="RU003355"/>
    </source>
</evidence>